<comment type="caution">
    <text evidence="2">The sequence shown here is derived from an EMBL/GenBank/DDBJ whole genome shotgun (WGS) entry which is preliminary data.</text>
</comment>
<evidence type="ECO:0000313" key="2">
    <source>
        <dbReference type="EMBL" id="GAA0739228.1"/>
    </source>
</evidence>
<reference evidence="2 3" key="1">
    <citation type="journal article" date="2019" name="Int. J. Syst. Evol. Microbiol.">
        <title>The Global Catalogue of Microorganisms (GCM) 10K type strain sequencing project: providing services to taxonomists for standard genome sequencing and annotation.</title>
        <authorList>
            <consortium name="The Broad Institute Genomics Platform"/>
            <consortium name="The Broad Institute Genome Sequencing Center for Infectious Disease"/>
            <person name="Wu L."/>
            <person name="Ma J."/>
        </authorList>
    </citation>
    <scope>NUCLEOTIDE SEQUENCE [LARGE SCALE GENOMIC DNA]</scope>
    <source>
        <strain evidence="2 3">JCM 15976</strain>
    </source>
</reference>
<protein>
    <submittedName>
        <fullName evidence="2">Uncharacterized protein</fullName>
    </submittedName>
</protein>
<keyword evidence="3" id="KW-1185">Reference proteome</keyword>
<dbReference type="Proteomes" id="UP001500736">
    <property type="component" value="Unassembled WGS sequence"/>
</dbReference>
<gene>
    <name evidence="2" type="ORF">GCM10009431_08000</name>
</gene>
<keyword evidence="1" id="KW-1133">Transmembrane helix</keyword>
<keyword evidence="1" id="KW-0812">Transmembrane</keyword>
<evidence type="ECO:0000256" key="1">
    <source>
        <dbReference type="SAM" id="Phobius"/>
    </source>
</evidence>
<organism evidence="2 3">
    <name type="scientific">Gaetbulibacter jejuensis</name>
    <dbReference type="NCBI Taxonomy" id="584607"/>
    <lineage>
        <taxon>Bacteria</taxon>
        <taxon>Pseudomonadati</taxon>
        <taxon>Bacteroidota</taxon>
        <taxon>Flavobacteriia</taxon>
        <taxon>Flavobacteriales</taxon>
        <taxon>Flavobacteriaceae</taxon>
        <taxon>Gaetbulibacter</taxon>
    </lineage>
</organism>
<name>A0ABN1JGZ1_9FLAO</name>
<feature type="transmembrane region" description="Helical" evidence="1">
    <location>
        <begin position="6"/>
        <end position="25"/>
    </location>
</feature>
<dbReference type="EMBL" id="BAAAGF010000001">
    <property type="protein sequence ID" value="GAA0739228.1"/>
    <property type="molecule type" value="Genomic_DNA"/>
</dbReference>
<proteinExistence type="predicted"/>
<evidence type="ECO:0000313" key="3">
    <source>
        <dbReference type="Proteomes" id="UP001500736"/>
    </source>
</evidence>
<keyword evidence="1" id="KW-0472">Membrane</keyword>
<sequence length="50" mass="6037">MSFATVIIIILFELLMLPILIYLYLKYRFTYKDIKQKHTKTVTKELGEKK</sequence>
<accession>A0ABN1JGZ1</accession>